<dbReference type="InterPro" id="IPR022041">
    <property type="entry name" value="Methyltransf_FA"/>
</dbReference>
<feature type="domain" description="Farnesoic acid O-methyl transferase" evidence="2">
    <location>
        <begin position="10"/>
        <end position="102"/>
    </location>
</feature>
<dbReference type="EnsemblMetazoa" id="G27312.1">
    <property type="protein sequence ID" value="G27312.1:cds"/>
    <property type="gene ID" value="G27312"/>
</dbReference>
<protein>
    <recommendedName>
        <fullName evidence="2">Farnesoic acid O-methyl transferase domain-containing protein</fullName>
    </recommendedName>
</protein>
<dbReference type="Proteomes" id="UP000005408">
    <property type="component" value="Unassembled WGS sequence"/>
</dbReference>
<proteinExistence type="predicted"/>
<keyword evidence="1" id="KW-0812">Transmembrane</keyword>
<keyword evidence="1" id="KW-0472">Membrane</keyword>
<keyword evidence="4" id="KW-1185">Reference proteome</keyword>
<accession>A0A8W8LAX3</accession>
<sequence length="193" mass="21620">MTQDLSTPRDDWSQFYEIVIGVWSNQKSCIRALKEYCAYIESPGILNSAGYVQLWISWDNGDVQLGKGPKADGVVVVSHPQIIPYDVNYLAVMTHYTSSWRFYEGCICPSAGVGYQFNTTEELIKRMEEMKKKLKIEREKTNAFIRSKTSVKDSRTSSTGIGFVLGWGIIGSLPVAICLGDAASLLRHMRHGV</sequence>
<reference evidence="3" key="1">
    <citation type="submission" date="2022-08" db="UniProtKB">
        <authorList>
            <consortium name="EnsemblMetazoa"/>
        </authorList>
    </citation>
    <scope>IDENTIFICATION</scope>
    <source>
        <strain evidence="3">05x7-T-G4-1.051#20</strain>
    </source>
</reference>
<dbReference type="AlphaFoldDB" id="A0A8W8LAX3"/>
<evidence type="ECO:0000259" key="2">
    <source>
        <dbReference type="Pfam" id="PF12248"/>
    </source>
</evidence>
<evidence type="ECO:0000313" key="3">
    <source>
        <dbReference type="EnsemblMetazoa" id="G27312.1:cds"/>
    </source>
</evidence>
<evidence type="ECO:0000256" key="1">
    <source>
        <dbReference type="SAM" id="Phobius"/>
    </source>
</evidence>
<name>A0A8W8LAX3_MAGGI</name>
<keyword evidence="1" id="KW-1133">Transmembrane helix</keyword>
<feature type="transmembrane region" description="Helical" evidence="1">
    <location>
        <begin position="160"/>
        <end position="180"/>
    </location>
</feature>
<organism evidence="3 4">
    <name type="scientific">Magallana gigas</name>
    <name type="common">Pacific oyster</name>
    <name type="synonym">Crassostrea gigas</name>
    <dbReference type="NCBI Taxonomy" id="29159"/>
    <lineage>
        <taxon>Eukaryota</taxon>
        <taxon>Metazoa</taxon>
        <taxon>Spiralia</taxon>
        <taxon>Lophotrochozoa</taxon>
        <taxon>Mollusca</taxon>
        <taxon>Bivalvia</taxon>
        <taxon>Autobranchia</taxon>
        <taxon>Pteriomorphia</taxon>
        <taxon>Ostreida</taxon>
        <taxon>Ostreoidea</taxon>
        <taxon>Ostreidae</taxon>
        <taxon>Magallana</taxon>
    </lineage>
</organism>
<evidence type="ECO:0000313" key="4">
    <source>
        <dbReference type="Proteomes" id="UP000005408"/>
    </source>
</evidence>
<dbReference type="Pfam" id="PF12248">
    <property type="entry name" value="Methyltransf_FA"/>
    <property type="match status" value="1"/>
</dbReference>